<keyword evidence="6" id="KW-1133">Transmembrane helix</keyword>
<dbReference type="PANTHER" id="PTHR13806">
    <property type="entry name" value="FLOTILLIN-RELATED"/>
    <property type="match status" value="1"/>
</dbReference>
<evidence type="ECO:0000259" key="8">
    <source>
        <dbReference type="Pfam" id="PF15975"/>
    </source>
</evidence>
<evidence type="ECO:0000256" key="5">
    <source>
        <dbReference type="SAM" id="MobiDB-lite"/>
    </source>
</evidence>
<keyword evidence="4" id="KW-0175">Coiled coil</keyword>
<dbReference type="Proteomes" id="UP000431901">
    <property type="component" value="Unassembled WGS sequence"/>
</dbReference>
<proteinExistence type="inferred from homology"/>
<evidence type="ECO:0000256" key="1">
    <source>
        <dbReference type="ARBA" id="ARBA00004370"/>
    </source>
</evidence>
<dbReference type="CDD" id="cd03399">
    <property type="entry name" value="SPFH_flotillin"/>
    <property type="match status" value="1"/>
</dbReference>
<keyword evidence="6" id="KW-0812">Transmembrane</keyword>
<evidence type="ECO:0000313" key="10">
    <source>
        <dbReference type="Proteomes" id="UP000431901"/>
    </source>
</evidence>
<comment type="subcellular location">
    <subcellularLocation>
        <location evidence="1">Membrane</location>
    </subcellularLocation>
</comment>
<dbReference type="InterPro" id="IPR001107">
    <property type="entry name" value="Band_7"/>
</dbReference>
<organism evidence="9 10">
    <name type="scientific">Actinomadura rayongensis</name>
    <dbReference type="NCBI Taxonomy" id="1429076"/>
    <lineage>
        <taxon>Bacteria</taxon>
        <taxon>Bacillati</taxon>
        <taxon>Actinomycetota</taxon>
        <taxon>Actinomycetes</taxon>
        <taxon>Streptosporangiales</taxon>
        <taxon>Thermomonosporaceae</taxon>
        <taxon>Actinomadura</taxon>
    </lineage>
</organism>
<feature type="domain" description="Band 7" evidence="7">
    <location>
        <begin position="27"/>
        <end position="214"/>
    </location>
</feature>
<sequence length="444" mass="47641">MPIAVAVIGAVVAVIVLIIMFKMVWRVAEPNEALIISGLGAKSKPVNGIDSLGFKIVTGKGTSVLPGFQVARRLRLDSRAANLEVNCVTQQGIPVKVRGVVIYKVGDDLVSIANAARRFLEQQSSMDGAIHELFTGHLRSIIGNLTVEDLILNRERLTSETRSSAADEMSKLGLVVDSLQIQEIDDETGYITNIGRPHAAKVAATARIAEAERDQEATRREQEAARENAAVIRDTQIKKAEYEGQVQQAAQQARQEVILKETRNAELEAERTEKRLESEVRKPADARAYEQVKLAEAEREERIAYAQAAATEVQLKAQREAEATRLLGEAQAEATRQKGLAEAEAIQARARALAENQEAVIAQQLAEKWPEIVQAGAGVFGNVDNMVVLNGAEGVEDLLAKALTLGGTGLGLARTLLNGMGGAAAKDGGNPANGQVPAAIESEN</sequence>
<feature type="domain" description="Flotillin C-terminal" evidence="8">
    <location>
        <begin position="317"/>
        <end position="422"/>
    </location>
</feature>
<dbReference type="Pfam" id="PF15975">
    <property type="entry name" value="Flot"/>
    <property type="match status" value="1"/>
</dbReference>
<comment type="similarity">
    <text evidence="2">Belongs to the band 7/mec-2 family. Flotillin subfamily.</text>
</comment>
<evidence type="ECO:0000313" key="9">
    <source>
        <dbReference type="EMBL" id="MXQ66930.1"/>
    </source>
</evidence>
<dbReference type="RefSeq" id="WP_161105108.1">
    <property type="nucleotide sequence ID" value="NZ_JBHLYI010000003.1"/>
</dbReference>
<dbReference type="GO" id="GO:0072659">
    <property type="term" value="P:protein localization to plasma membrane"/>
    <property type="evidence" value="ECO:0007669"/>
    <property type="project" value="TreeGrafter"/>
</dbReference>
<evidence type="ECO:0000256" key="4">
    <source>
        <dbReference type="SAM" id="Coils"/>
    </source>
</evidence>
<dbReference type="InterPro" id="IPR031905">
    <property type="entry name" value="Flotillin_C"/>
</dbReference>
<evidence type="ECO:0000256" key="3">
    <source>
        <dbReference type="ARBA" id="ARBA00023136"/>
    </source>
</evidence>
<evidence type="ECO:0000259" key="7">
    <source>
        <dbReference type="Pfam" id="PF01145"/>
    </source>
</evidence>
<dbReference type="PANTHER" id="PTHR13806:SF46">
    <property type="entry name" value="FLOTILLIN-1-RELATED"/>
    <property type="match status" value="1"/>
</dbReference>
<protein>
    <submittedName>
        <fullName evidence="9">Flotillin family protein</fullName>
    </submittedName>
</protein>
<dbReference type="GO" id="GO:0005886">
    <property type="term" value="C:plasma membrane"/>
    <property type="evidence" value="ECO:0007669"/>
    <property type="project" value="TreeGrafter"/>
</dbReference>
<gene>
    <name evidence="9" type="ORF">GQ466_23205</name>
</gene>
<dbReference type="InterPro" id="IPR027705">
    <property type="entry name" value="Flotillin_fam"/>
</dbReference>
<dbReference type="OrthoDB" id="9786220at2"/>
<dbReference type="AlphaFoldDB" id="A0A6I4WDM8"/>
<keyword evidence="10" id="KW-1185">Reference proteome</keyword>
<name>A0A6I4WDM8_9ACTN</name>
<feature type="coiled-coil region" evidence="4">
    <location>
        <begin position="201"/>
        <end position="282"/>
    </location>
</feature>
<accession>A0A6I4WDM8</accession>
<dbReference type="InterPro" id="IPR036013">
    <property type="entry name" value="Band_7/SPFH_dom_sf"/>
</dbReference>
<evidence type="ECO:0000256" key="2">
    <source>
        <dbReference type="ARBA" id="ARBA00007161"/>
    </source>
</evidence>
<feature type="region of interest" description="Disordered" evidence="5">
    <location>
        <begin position="423"/>
        <end position="444"/>
    </location>
</feature>
<dbReference type="Gene3D" id="3.30.479.30">
    <property type="entry name" value="Band 7 domain"/>
    <property type="match status" value="1"/>
</dbReference>
<feature type="transmembrane region" description="Helical" evidence="6">
    <location>
        <begin position="6"/>
        <end position="25"/>
    </location>
</feature>
<dbReference type="GO" id="GO:0002020">
    <property type="term" value="F:protease binding"/>
    <property type="evidence" value="ECO:0007669"/>
    <property type="project" value="TreeGrafter"/>
</dbReference>
<evidence type="ECO:0000256" key="6">
    <source>
        <dbReference type="SAM" id="Phobius"/>
    </source>
</evidence>
<reference evidence="9 10" key="1">
    <citation type="submission" date="2019-12" db="EMBL/GenBank/DDBJ databases">
        <title>Nocardia macrotermitis sp. nov. and Nocardia aurantia sp. nov., isolated from the gut of the fungus growing-termite Macrotermes natalensis.</title>
        <authorList>
            <person name="Christine B."/>
            <person name="Rene B."/>
        </authorList>
    </citation>
    <scope>NUCLEOTIDE SEQUENCE [LARGE SCALE GENOMIC DNA]</scope>
    <source>
        <strain evidence="9 10">DSM 102126</strain>
    </source>
</reference>
<dbReference type="SUPFAM" id="SSF117892">
    <property type="entry name" value="Band 7/SPFH domain"/>
    <property type="match status" value="1"/>
</dbReference>
<dbReference type="EMBL" id="WUTW01000005">
    <property type="protein sequence ID" value="MXQ66930.1"/>
    <property type="molecule type" value="Genomic_DNA"/>
</dbReference>
<keyword evidence="3 6" id="KW-0472">Membrane</keyword>
<dbReference type="Pfam" id="PF01145">
    <property type="entry name" value="Band_7"/>
    <property type="match status" value="1"/>
</dbReference>
<comment type="caution">
    <text evidence="9">The sequence shown here is derived from an EMBL/GenBank/DDBJ whole genome shotgun (WGS) entry which is preliminary data.</text>
</comment>